<sequence length="902" mass="100277">MSQRNWHGGAYRPATSVPANAHAHAQAHGGGYQPGVSAPRPQQPTPAPLPHGGGYQPGVSPHRRERDMPRQQARSAHQPSGEKDQHHTQGNLPHGGHPQQHDVPRPQGPQNPTAAARGAEQAWQQPQQPNWIPNPAQQQPSPQNQKEPFMAATLDLGKPSGIADTATGAGHPRTYQRGYANLSDPRARLRWEFPNSYQKPGLSFVSTDKRRHRDILQRVWQGPPNDKYLSPCDGRLKNLVVQAAQDVYSGAQNSTWRRTFVRNVSPIYIQLANFPFSSVSTDPGAWTGEDWAMVGLKWIPTCLGLLCVLLWQPTAAEGQLRNNGWYDPFNYRYWGYPKVARNYYESPAAVDVIPHGGSASNLMIQRVLGPRYLCFLNEPSEKQMRGVAVRRVDQSTASTPYLFIAYTAEQFEEQDFEDLHHIAERAAREAGVPAYWVGCSCMQDKEEIEDDVYRISDVVRGAHSLVIAVGPSRSRPDWSSPDAMLQMWGERMWTLPEALLSPADKDVTICTRGGGSDPRVISRKQLAAVVWDDPLVSRQLIDHFNKTLDLSRLELVSIALGCLRGRKTTEYLPGDLSYALMGLLRLRPQIDESDSAFQAFARLSLANDSDMLLERLICMLPKDRDASSWLAMDDAWNAHLWDIYPACQVAGVGHDNTVILDGAFGAAIRWKAFATVKAIGVDSWRRLGSRMLIHGAPLVFLLGVILVATGASVLVGALLLILSLLIIVPSPYLVRVIYSGKIWGSQAWFFGFEGYLDLATIESHIFGAYLGRLKWSPASSSISKHMMNEHGECVGVDPTADAGVRAMVEQARHGAHGDLKVFTLVDTYTLTVTMFLAARPPVAVLICGREGGMQRALMCSYDWASQTLYRETVLRMETPVLERMFRVNRFRFGLQRPLPDVQ</sequence>
<accession>A0A8E5HLE8</accession>
<dbReference type="KEGG" id="uvi:66062625"/>
<proteinExistence type="predicted"/>
<protein>
    <recommendedName>
        <fullName evidence="5">3-hydroxyisobutyrate dehydrogenase protein</fullName>
    </recommendedName>
</protein>
<keyword evidence="2" id="KW-1133">Transmembrane helix</keyword>
<keyword evidence="2" id="KW-0472">Membrane</keyword>
<gene>
    <name evidence="3" type="ORF">UV8b_01847</name>
</gene>
<evidence type="ECO:0008006" key="5">
    <source>
        <dbReference type="Google" id="ProtNLM"/>
    </source>
</evidence>
<dbReference type="RefSeq" id="XP_042995279.1">
    <property type="nucleotide sequence ID" value="XM_043139345.1"/>
</dbReference>
<name>A0A8E5HLE8_USTVR</name>
<dbReference type="Proteomes" id="UP000027002">
    <property type="component" value="Chromosome 2"/>
</dbReference>
<reference evidence="3" key="1">
    <citation type="submission" date="2020-03" db="EMBL/GenBank/DDBJ databases">
        <title>A mixture of massive structural variations and highly conserved coding sequences in Ustilaginoidea virens genome.</title>
        <authorList>
            <person name="Zhang K."/>
            <person name="Zhao Z."/>
            <person name="Zhang Z."/>
            <person name="Li Y."/>
            <person name="Hsiang T."/>
            <person name="Sun W."/>
        </authorList>
    </citation>
    <scope>NUCLEOTIDE SEQUENCE</scope>
    <source>
        <strain evidence="3">UV-8b</strain>
    </source>
</reference>
<evidence type="ECO:0000256" key="2">
    <source>
        <dbReference type="SAM" id="Phobius"/>
    </source>
</evidence>
<feature type="transmembrane region" description="Helical" evidence="2">
    <location>
        <begin position="698"/>
        <end position="728"/>
    </location>
</feature>
<feature type="region of interest" description="Disordered" evidence="1">
    <location>
        <begin position="1"/>
        <end position="176"/>
    </location>
</feature>
<dbReference type="AlphaFoldDB" id="A0A8E5HLE8"/>
<keyword evidence="4" id="KW-1185">Reference proteome</keyword>
<feature type="compositionally biased region" description="Low complexity" evidence="1">
    <location>
        <begin position="121"/>
        <end position="148"/>
    </location>
</feature>
<dbReference type="GeneID" id="66062625"/>
<evidence type="ECO:0000313" key="4">
    <source>
        <dbReference type="Proteomes" id="UP000027002"/>
    </source>
</evidence>
<dbReference type="EMBL" id="CP072754">
    <property type="protein sequence ID" value="QUC17606.1"/>
    <property type="molecule type" value="Genomic_DNA"/>
</dbReference>
<dbReference type="OrthoDB" id="2624308at2759"/>
<keyword evidence="2" id="KW-0812">Transmembrane</keyword>
<evidence type="ECO:0000256" key="1">
    <source>
        <dbReference type="SAM" id="MobiDB-lite"/>
    </source>
</evidence>
<evidence type="ECO:0000313" key="3">
    <source>
        <dbReference type="EMBL" id="QUC17606.1"/>
    </source>
</evidence>
<organism evidence="3 4">
    <name type="scientific">Ustilaginoidea virens</name>
    <name type="common">Rice false smut fungus</name>
    <name type="synonym">Villosiclava virens</name>
    <dbReference type="NCBI Taxonomy" id="1159556"/>
    <lineage>
        <taxon>Eukaryota</taxon>
        <taxon>Fungi</taxon>
        <taxon>Dikarya</taxon>
        <taxon>Ascomycota</taxon>
        <taxon>Pezizomycotina</taxon>
        <taxon>Sordariomycetes</taxon>
        <taxon>Hypocreomycetidae</taxon>
        <taxon>Hypocreales</taxon>
        <taxon>Clavicipitaceae</taxon>
        <taxon>Ustilaginoidea</taxon>
    </lineage>
</organism>